<comment type="function">
    <text evidence="5">A flexible structure which links the flagellar filament to the drive apparatus in the basal body.</text>
</comment>
<dbReference type="GO" id="GO:0071978">
    <property type="term" value="P:bacterial-type flagellum-dependent swarming motility"/>
    <property type="evidence" value="ECO:0007669"/>
    <property type="project" value="TreeGrafter"/>
</dbReference>
<dbReference type="NCBIfam" id="TIGR03506">
    <property type="entry name" value="FlgEFG_subfam"/>
    <property type="match status" value="1"/>
</dbReference>
<feature type="domain" description="Flagellar basal-body/hook protein C-terminal" evidence="7">
    <location>
        <begin position="389"/>
        <end position="431"/>
    </location>
</feature>
<dbReference type="Proteomes" id="UP000431269">
    <property type="component" value="Chromosome"/>
</dbReference>
<dbReference type="Pfam" id="PF07559">
    <property type="entry name" value="FlgE_D2"/>
    <property type="match status" value="1"/>
</dbReference>
<keyword evidence="11" id="KW-1185">Reference proteome</keyword>
<evidence type="ECO:0000259" key="8">
    <source>
        <dbReference type="Pfam" id="PF07559"/>
    </source>
</evidence>
<dbReference type="InterPro" id="IPR020013">
    <property type="entry name" value="Flagellar_FlgE/F/G"/>
</dbReference>
<dbReference type="GO" id="GO:0005829">
    <property type="term" value="C:cytosol"/>
    <property type="evidence" value="ECO:0007669"/>
    <property type="project" value="TreeGrafter"/>
</dbReference>
<reference evidence="11" key="1">
    <citation type="submission" date="2019-12" db="EMBL/GenBank/DDBJ databases">
        <title>Complete genome of Terracaulis silvestris 0127_4.</title>
        <authorList>
            <person name="Vieira S."/>
            <person name="Riedel T."/>
            <person name="Sproer C."/>
            <person name="Pascual J."/>
            <person name="Boedeker C."/>
            <person name="Overmann J."/>
        </authorList>
    </citation>
    <scope>NUCLEOTIDE SEQUENCE [LARGE SCALE GENOMIC DNA]</scope>
    <source>
        <strain evidence="11">0127_4</strain>
    </source>
</reference>
<gene>
    <name evidence="10" type="primary">flgE</name>
    <name evidence="10" type="ORF">DSM104635_00412</name>
</gene>
<evidence type="ECO:0000256" key="3">
    <source>
        <dbReference type="ARBA" id="ARBA00019015"/>
    </source>
</evidence>
<dbReference type="RefSeq" id="WP_158764598.1">
    <property type="nucleotide sequence ID" value="NZ_CP047045.1"/>
</dbReference>
<dbReference type="Pfam" id="PF06429">
    <property type="entry name" value="Flg_bbr_C"/>
    <property type="match status" value="1"/>
</dbReference>
<keyword evidence="4 5" id="KW-0975">Bacterial flagellum</keyword>
<dbReference type="PROSITE" id="PS00588">
    <property type="entry name" value="FLAGELLA_BB_ROD"/>
    <property type="match status" value="1"/>
</dbReference>
<keyword evidence="10" id="KW-0966">Cell projection</keyword>
<sequence length="435" mass="44420">MSIYTALRAGVSGLTANSSALAVISDNIANVNTVGYKRSGVDFSALVNAQNSNTTYNAGGVLPLTRQQISLQGSLEQSRSATDLAISGDGFFIVSPNNQQLSNGGSVLFTRAGSFTIDADGYMVNAQGLFLQGWPVASDGSVTTSPTSLSAIEAVNISGVGGLAEPTANVGINANLNSDQTPHTGAYVAGDLADGTVSPHFESSLEVFDSLGAPRTIAFGFLKTGPNTWQVESYARPNTNITGGAGTGGLLATGTLNFNTDGTVASATGTIGATFNIPWAAATGASTQAINLDLNTGMTQFAKSFGVTSVTADGVPPGDLVGLVLEGDGMLTAQFSNGRARALYQIPLATFLNPNGLAADQGGAFRTTLQSGLYNINSSNAGGAGRIVSGALEASNVDLAAEFTNLITTQRAYSAASRIITTADEMLEELLMIKR</sequence>
<dbReference type="Pfam" id="PF22692">
    <property type="entry name" value="LlgE_F_G_D1"/>
    <property type="match status" value="1"/>
</dbReference>
<feature type="domain" description="Flagellar basal body rod protein N-terminal" evidence="6">
    <location>
        <begin position="7"/>
        <end position="37"/>
    </location>
</feature>
<dbReference type="InterPro" id="IPR019776">
    <property type="entry name" value="Flagellar_basal_body_rod_CS"/>
</dbReference>
<dbReference type="InterPro" id="IPR037925">
    <property type="entry name" value="FlgE/F/G-like"/>
</dbReference>
<evidence type="ECO:0000256" key="5">
    <source>
        <dbReference type="RuleBase" id="RU362116"/>
    </source>
</evidence>
<evidence type="ECO:0000313" key="11">
    <source>
        <dbReference type="Proteomes" id="UP000431269"/>
    </source>
</evidence>
<dbReference type="PANTHER" id="PTHR30435:SF1">
    <property type="entry name" value="FLAGELLAR HOOK PROTEIN FLGE"/>
    <property type="match status" value="1"/>
</dbReference>
<evidence type="ECO:0000313" key="10">
    <source>
        <dbReference type="EMBL" id="QGZ93600.1"/>
    </source>
</evidence>
<proteinExistence type="inferred from homology"/>
<comment type="similarity">
    <text evidence="2 5">Belongs to the flagella basal body rod proteins family.</text>
</comment>
<dbReference type="InterPro" id="IPR010930">
    <property type="entry name" value="Flg_bb/hook_C_dom"/>
</dbReference>
<dbReference type="Gene3D" id="2.60.98.20">
    <property type="entry name" value="Flagellar hook protein FlgE"/>
    <property type="match status" value="1"/>
</dbReference>
<dbReference type="InterPro" id="IPR001444">
    <property type="entry name" value="Flag_bb_rod_N"/>
</dbReference>
<keyword evidence="10" id="KW-0282">Flagellum</keyword>
<name>A0A6I6MG99_9CAUL</name>
<dbReference type="AlphaFoldDB" id="A0A6I6MG99"/>
<feature type="domain" description="Flagellar hook protein FlgE/F/G-like D1" evidence="9">
    <location>
        <begin position="85"/>
        <end position="141"/>
    </location>
</feature>
<organism evidence="10 11">
    <name type="scientific">Terricaulis silvestris</name>
    <dbReference type="NCBI Taxonomy" id="2686094"/>
    <lineage>
        <taxon>Bacteria</taxon>
        <taxon>Pseudomonadati</taxon>
        <taxon>Pseudomonadota</taxon>
        <taxon>Alphaproteobacteria</taxon>
        <taxon>Caulobacterales</taxon>
        <taxon>Caulobacteraceae</taxon>
        <taxon>Terricaulis</taxon>
    </lineage>
</organism>
<dbReference type="PANTHER" id="PTHR30435">
    <property type="entry name" value="FLAGELLAR PROTEIN"/>
    <property type="match status" value="1"/>
</dbReference>
<dbReference type="Pfam" id="PF00460">
    <property type="entry name" value="Flg_bb_rod"/>
    <property type="match status" value="1"/>
</dbReference>
<dbReference type="EMBL" id="CP047045">
    <property type="protein sequence ID" value="QGZ93600.1"/>
    <property type="molecule type" value="Genomic_DNA"/>
</dbReference>
<comment type="subcellular location">
    <subcellularLocation>
        <location evidence="1 5">Bacterial flagellum basal body</location>
    </subcellularLocation>
</comment>
<dbReference type="KEGG" id="tsv:DSM104635_00412"/>
<evidence type="ECO:0000259" key="9">
    <source>
        <dbReference type="Pfam" id="PF22692"/>
    </source>
</evidence>
<evidence type="ECO:0000256" key="2">
    <source>
        <dbReference type="ARBA" id="ARBA00009677"/>
    </source>
</evidence>
<keyword evidence="10" id="KW-0969">Cilium</keyword>
<evidence type="ECO:0000259" key="6">
    <source>
        <dbReference type="Pfam" id="PF00460"/>
    </source>
</evidence>
<dbReference type="InterPro" id="IPR037058">
    <property type="entry name" value="Falgellar_hook_FlgE_sf"/>
</dbReference>
<dbReference type="InterPro" id="IPR011491">
    <property type="entry name" value="FlgE_D2"/>
</dbReference>
<dbReference type="GO" id="GO:0009425">
    <property type="term" value="C:bacterial-type flagellum basal body"/>
    <property type="evidence" value="ECO:0007669"/>
    <property type="project" value="UniProtKB-SubCell"/>
</dbReference>
<dbReference type="GO" id="GO:0009424">
    <property type="term" value="C:bacterial-type flagellum hook"/>
    <property type="evidence" value="ECO:0007669"/>
    <property type="project" value="TreeGrafter"/>
</dbReference>
<dbReference type="InterPro" id="IPR053967">
    <property type="entry name" value="LlgE_F_G-like_D1"/>
</dbReference>
<feature type="domain" description="Flagellar hook protein FlgE D2" evidence="8">
    <location>
        <begin position="200"/>
        <end position="314"/>
    </location>
</feature>
<evidence type="ECO:0000256" key="4">
    <source>
        <dbReference type="ARBA" id="ARBA00023143"/>
    </source>
</evidence>
<protein>
    <recommendedName>
        <fullName evidence="3 5">Flagellar hook protein FlgE</fullName>
    </recommendedName>
</protein>
<evidence type="ECO:0000256" key="1">
    <source>
        <dbReference type="ARBA" id="ARBA00004117"/>
    </source>
</evidence>
<dbReference type="SUPFAM" id="SSF117143">
    <property type="entry name" value="Flagellar hook protein flgE"/>
    <property type="match status" value="1"/>
</dbReference>
<accession>A0A6I6MG99</accession>
<evidence type="ECO:0000259" key="7">
    <source>
        <dbReference type="Pfam" id="PF06429"/>
    </source>
</evidence>